<keyword evidence="2" id="KW-1185">Reference proteome</keyword>
<organism evidence="1 2">
    <name type="scientific">Ficus carica</name>
    <name type="common">Common fig</name>
    <dbReference type="NCBI Taxonomy" id="3494"/>
    <lineage>
        <taxon>Eukaryota</taxon>
        <taxon>Viridiplantae</taxon>
        <taxon>Streptophyta</taxon>
        <taxon>Embryophyta</taxon>
        <taxon>Tracheophyta</taxon>
        <taxon>Spermatophyta</taxon>
        <taxon>Magnoliopsida</taxon>
        <taxon>eudicotyledons</taxon>
        <taxon>Gunneridae</taxon>
        <taxon>Pentapetalae</taxon>
        <taxon>rosids</taxon>
        <taxon>fabids</taxon>
        <taxon>Rosales</taxon>
        <taxon>Moraceae</taxon>
        <taxon>Ficeae</taxon>
        <taxon>Ficus</taxon>
    </lineage>
</organism>
<name>A0AA87ZNZ0_FICCA</name>
<dbReference type="Proteomes" id="UP001187192">
    <property type="component" value="Unassembled WGS sequence"/>
</dbReference>
<dbReference type="EMBL" id="BTGU01008542">
    <property type="protein sequence ID" value="GMN30031.1"/>
    <property type="molecule type" value="Genomic_DNA"/>
</dbReference>
<evidence type="ECO:0000313" key="1">
    <source>
        <dbReference type="EMBL" id="GMN30031.1"/>
    </source>
</evidence>
<accession>A0AA87ZNZ0</accession>
<proteinExistence type="predicted"/>
<dbReference type="AlphaFoldDB" id="A0AA87ZNZ0"/>
<protein>
    <submittedName>
        <fullName evidence="1">Uncharacterized protein</fullName>
    </submittedName>
</protein>
<evidence type="ECO:0000313" key="2">
    <source>
        <dbReference type="Proteomes" id="UP001187192"/>
    </source>
</evidence>
<comment type="caution">
    <text evidence="1">The sequence shown here is derived from an EMBL/GenBank/DDBJ whole genome shotgun (WGS) entry which is preliminary data.</text>
</comment>
<reference evidence="1" key="1">
    <citation type="submission" date="2023-07" db="EMBL/GenBank/DDBJ databases">
        <title>draft genome sequence of fig (Ficus carica).</title>
        <authorList>
            <person name="Takahashi T."/>
            <person name="Nishimura K."/>
        </authorList>
    </citation>
    <scope>NUCLEOTIDE SEQUENCE</scope>
</reference>
<sequence>MGLISRAELELGWQLDLRPGLDHAGWAGNQICWPELVHVDGATGCARKK</sequence>
<gene>
    <name evidence="1" type="ORF">TIFTF001_050639</name>
</gene>